<sequence>MGFEAKKAHFVVYPMLQQGHMIPMVDIARLIARHGAVVTIVTTPLNALRFEATLGHDIRTVGVDIRVAELAFPSLQEAGIPQGCENADMLPSLSSVEAFVVSTSLLHHQAEKLFSELHPTPTCILSDIIFHWTVDIAKRYGVPRIVFHGISCFALLCSHNLVTSKVLDSITSDSQRVTVPDLPDEIVLTKDQLPNSLRPGSSAVKDLNARIREAEEESLGIVVNSFEELEVEYMKRYKEAKLPKKVWFVGPVCLVNEDDASTAERGNKSSIDRDWCLRWLENREPGSVIYACHGSLCSFSTRQMMELGLGLEGSRKSFVWVIRRRDELEELEEWMQESGFEERTRARGLVIWGWAPQVLILSHPAVGGFLTHCGWNSTIEGVCAGLPLLTWPMFSDQFYNEKLITQIWKIGVGVGVKSPVKFEGESMLAQLVSKEDVASAVEMLMEGGEEGRQRRERARDLANMARQAFRQGGSAYLSMNSLVNDILQQG</sequence>
<name>A0A7L9A3X7_RHEOF</name>
<evidence type="ECO:0000256" key="3">
    <source>
        <dbReference type="ARBA" id="ARBA00022679"/>
    </source>
</evidence>
<dbReference type="AlphaFoldDB" id="A0A7L9A3X7"/>
<dbReference type="EC" id="2.4.1.-" evidence="5"/>
<dbReference type="InterPro" id="IPR035595">
    <property type="entry name" value="UDP_glycos_trans_CS"/>
</dbReference>
<evidence type="ECO:0000256" key="4">
    <source>
        <dbReference type="RuleBase" id="RU003718"/>
    </source>
</evidence>
<evidence type="ECO:0000256" key="5">
    <source>
        <dbReference type="RuleBase" id="RU362057"/>
    </source>
</evidence>
<organism evidence="6">
    <name type="scientific">Rheum officinale</name>
    <name type="common">Chinese rhubarb</name>
    <dbReference type="NCBI Taxonomy" id="137220"/>
    <lineage>
        <taxon>Eukaryota</taxon>
        <taxon>Viridiplantae</taxon>
        <taxon>Streptophyta</taxon>
        <taxon>Embryophyta</taxon>
        <taxon>Tracheophyta</taxon>
        <taxon>Spermatophyta</taxon>
        <taxon>Magnoliopsida</taxon>
        <taxon>eudicotyledons</taxon>
        <taxon>Gunneridae</taxon>
        <taxon>Pentapetalae</taxon>
        <taxon>Caryophyllales</taxon>
        <taxon>Polygonaceae</taxon>
        <taxon>Polygonoideae</taxon>
        <taxon>Rumiceae</taxon>
        <taxon>Rheum</taxon>
    </lineage>
</organism>
<reference evidence="6" key="1">
    <citation type="submission" date="2020-09" db="EMBL/GenBank/DDBJ databases">
        <authorList>
            <person name="Liu M."/>
        </authorList>
    </citation>
    <scope>NUCLEOTIDE SEQUENCE</scope>
    <source>
        <strain evidence="6">RoUTG1</strain>
    </source>
</reference>
<dbReference type="PANTHER" id="PTHR48047:SF182">
    <property type="entry name" value="GLYCOSYLTRANSFERASE"/>
    <property type="match status" value="1"/>
</dbReference>
<evidence type="ECO:0000313" key="6">
    <source>
        <dbReference type="EMBL" id="QOI79389.1"/>
    </source>
</evidence>
<dbReference type="PROSITE" id="PS00375">
    <property type="entry name" value="UDPGT"/>
    <property type="match status" value="1"/>
</dbReference>
<dbReference type="FunFam" id="3.40.50.2000:FF:000047">
    <property type="entry name" value="Glycosyltransferase"/>
    <property type="match status" value="1"/>
</dbReference>
<evidence type="ECO:0000256" key="2">
    <source>
        <dbReference type="ARBA" id="ARBA00022676"/>
    </source>
</evidence>
<proteinExistence type="evidence at transcript level"/>
<dbReference type="SMR" id="A0A7L9A3X7"/>
<dbReference type="FunFam" id="3.40.50.2000:FF:000071">
    <property type="entry name" value="Glycosyltransferase"/>
    <property type="match status" value="1"/>
</dbReference>
<dbReference type="InterPro" id="IPR002213">
    <property type="entry name" value="UDP_glucos_trans"/>
</dbReference>
<dbReference type="Gene3D" id="3.40.50.2000">
    <property type="entry name" value="Glycogen Phosphorylase B"/>
    <property type="match status" value="2"/>
</dbReference>
<keyword evidence="3 4" id="KW-0808">Transferase</keyword>
<accession>A0A7L9A3X7</accession>
<dbReference type="GO" id="GO:0035251">
    <property type="term" value="F:UDP-glucosyltransferase activity"/>
    <property type="evidence" value="ECO:0007669"/>
    <property type="project" value="TreeGrafter"/>
</dbReference>
<evidence type="ECO:0000256" key="1">
    <source>
        <dbReference type="ARBA" id="ARBA00009995"/>
    </source>
</evidence>
<protein>
    <recommendedName>
        <fullName evidence="5">Glycosyltransferase</fullName>
        <ecNumber evidence="5">2.4.1.-</ecNumber>
    </recommendedName>
</protein>
<comment type="similarity">
    <text evidence="1 4">Belongs to the UDP-glycosyltransferase family.</text>
</comment>
<keyword evidence="2 4" id="KW-0328">Glycosyltransferase</keyword>
<dbReference type="CDD" id="cd03784">
    <property type="entry name" value="GT1_Gtf-like"/>
    <property type="match status" value="1"/>
</dbReference>
<dbReference type="PANTHER" id="PTHR48047">
    <property type="entry name" value="GLYCOSYLTRANSFERASE"/>
    <property type="match status" value="1"/>
</dbReference>
<dbReference type="EMBL" id="MW051660">
    <property type="protein sequence ID" value="QOI79389.1"/>
    <property type="molecule type" value="mRNA"/>
</dbReference>
<dbReference type="SUPFAM" id="SSF53756">
    <property type="entry name" value="UDP-Glycosyltransferase/glycogen phosphorylase"/>
    <property type="match status" value="1"/>
</dbReference>
<dbReference type="Pfam" id="PF00201">
    <property type="entry name" value="UDPGT"/>
    <property type="match status" value="1"/>
</dbReference>